<dbReference type="InterPro" id="IPR023173">
    <property type="entry name" value="NADPH_Cyt_P450_Rdtase_alpha"/>
</dbReference>
<keyword evidence="8" id="KW-0249">Electron transport</keyword>
<comment type="cofactor">
    <cofactor evidence="12">
        <name>FMN</name>
        <dbReference type="ChEBI" id="CHEBI:58210"/>
    </cofactor>
    <text evidence="12">Binds 1 FMN per subunit.</text>
</comment>
<feature type="domain" description="Flavodoxin-like" evidence="13">
    <location>
        <begin position="73"/>
        <end position="211"/>
    </location>
</feature>
<dbReference type="PIRSF" id="PIRSF000207">
    <property type="entry name" value="SiR-FP_CysJ"/>
    <property type="match status" value="1"/>
</dbReference>
<keyword evidence="7 12" id="KW-0521">NADP</keyword>
<dbReference type="Gene3D" id="3.40.50.80">
    <property type="entry name" value="Nucleotide-binding domain of ferredoxin-NADP reductase (FNR) module"/>
    <property type="match status" value="1"/>
</dbReference>
<dbReference type="InterPro" id="IPR017927">
    <property type="entry name" value="FAD-bd_FR_type"/>
</dbReference>
<evidence type="ECO:0000256" key="6">
    <source>
        <dbReference type="ARBA" id="ARBA00022827"/>
    </source>
</evidence>
<feature type="binding site" evidence="12">
    <location>
        <begin position="162"/>
        <end position="171"/>
    </location>
    <ligand>
        <name>FMN</name>
        <dbReference type="ChEBI" id="CHEBI:58210"/>
    </ligand>
</feature>
<dbReference type="SUPFAM" id="SSF63380">
    <property type="entry name" value="Riboflavin synthase domain-like"/>
    <property type="match status" value="1"/>
</dbReference>
<accession>A0A4R1LUF6</accession>
<dbReference type="Gene3D" id="1.20.990.10">
    <property type="entry name" value="NADPH-cytochrome p450 Reductase, Chain A, domain 3"/>
    <property type="match status" value="1"/>
</dbReference>
<evidence type="ECO:0000259" key="13">
    <source>
        <dbReference type="PROSITE" id="PS50902"/>
    </source>
</evidence>
<gene>
    <name evidence="15" type="ORF">C8N28_2547</name>
</gene>
<dbReference type="EC" id="1.8.1.2" evidence="1"/>
<keyword evidence="3" id="KW-0028">Amino-acid biosynthesis</keyword>
<dbReference type="SUPFAM" id="SSF52218">
    <property type="entry name" value="Flavoproteins"/>
    <property type="match status" value="1"/>
</dbReference>
<protein>
    <recommendedName>
        <fullName evidence="1">assimilatory sulfite reductase (NADPH)</fullName>
        <ecNumber evidence="1">1.8.1.2</ecNumber>
    </recommendedName>
</protein>
<evidence type="ECO:0000256" key="9">
    <source>
        <dbReference type="ARBA" id="ARBA00023002"/>
    </source>
</evidence>
<feature type="domain" description="FAD-binding FR-type" evidence="14">
    <location>
        <begin position="242"/>
        <end position="456"/>
    </location>
</feature>
<dbReference type="CDD" id="cd06199">
    <property type="entry name" value="SiR"/>
    <property type="match status" value="1"/>
</dbReference>
<evidence type="ECO:0000256" key="3">
    <source>
        <dbReference type="ARBA" id="ARBA00022605"/>
    </source>
</evidence>
<dbReference type="InterPro" id="IPR001433">
    <property type="entry name" value="OxRdtase_FAD/NAD-bd"/>
</dbReference>
<evidence type="ECO:0000313" key="16">
    <source>
        <dbReference type="Proteomes" id="UP000294616"/>
    </source>
</evidence>
<evidence type="ECO:0000256" key="11">
    <source>
        <dbReference type="ARBA" id="ARBA00052219"/>
    </source>
</evidence>
<evidence type="ECO:0000313" key="15">
    <source>
        <dbReference type="EMBL" id="TCK80793.1"/>
    </source>
</evidence>
<dbReference type="GO" id="GO:0005829">
    <property type="term" value="C:cytosol"/>
    <property type="evidence" value="ECO:0007669"/>
    <property type="project" value="TreeGrafter"/>
</dbReference>
<dbReference type="NCBIfam" id="TIGR01931">
    <property type="entry name" value="cysJ"/>
    <property type="match status" value="1"/>
</dbReference>
<dbReference type="InterPro" id="IPR010199">
    <property type="entry name" value="CysJ"/>
</dbReference>
<dbReference type="Gene3D" id="2.40.30.10">
    <property type="entry name" value="Translation factors"/>
    <property type="match status" value="1"/>
</dbReference>
<feature type="binding site" evidence="12">
    <location>
        <begin position="126"/>
        <end position="129"/>
    </location>
    <ligand>
        <name>FMN</name>
        <dbReference type="ChEBI" id="CHEBI:58210"/>
    </ligand>
</feature>
<feature type="binding site" evidence="12">
    <location>
        <position position="607"/>
    </location>
    <ligand>
        <name>FAD</name>
        <dbReference type="ChEBI" id="CHEBI:57692"/>
    </ligand>
</feature>
<dbReference type="InterPro" id="IPR003097">
    <property type="entry name" value="CysJ-like_FAD-binding"/>
</dbReference>
<dbReference type="PANTHER" id="PTHR19384:SF128">
    <property type="entry name" value="NADPH OXIDOREDUCTASE A"/>
    <property type="match status" value="1"/>
</dbReference>
<name>A0A4R1LUF6_9SPHI</name>
<dbReference type="Pfam" id="PF00175">
    <property type="entry name" value="NAD_binding_1"/>
    <property type="match status" value="1"/>
</dbReference>
<organism evidence="15 16">
    <name type="scientific">Albibacterium bauzanense</name>
    <dbReference type="NCBI Taxonomy" id="653929"/>
    <lineage>
        <taxon>Bacteria</taxon>
        <taxon>Pseudomonadati</taxon>
        <taxon>Bacteroidota</taxon>
        <taxon>Sphingobacteriia</taxon>
        <taxon>Sphingobacteriales</taxon>
        <taxon>Sphingobacteriaceae</taxon>
        <taxon>Albibacterium</taxon>
    </lineage>
</organism>
<evidence type="ECO:0000259" key="14">
    <source>
        <dbReference type="PROSITE" id="PS51384"/>
    </source>
</evidence>
<keyword evidence="6 12" id="KW-0274">FAD</keyword>
<reference evidence="15 16" key="1">
    <citation type="submission" date="2019-03" db="EMBL/GenBank/DDBJ databases">
        <title>Genomic Encyclopedia of Archaeal and Bacterial Type Strains, Phase II (KMG-II): from individual species to whole genera.</title>
        <authorList>
            <person name="Goeker M."/>
        </authorList>
    </citation>
    <scope>NUCLEOTIDE SEQUENCE [LARGE SCALE GENOMIC DNA]</scope>
    <source>
        <strain evidence="15 16">DSM 22554</strain>
    </source>
</reference>
<dbReference type="GO" id="GO:0050660">
    <property type="term" value="F:flavin adenine dinucleotide binding"/>
    <property type="evidence" value="ECO:0007669"/>
    <property type="project" value="InterPro"/>
</dbReference>
<comment type="cofactor">
    <cofactor evidence="12">
        <name>FAD</name>
        <dbReference type="ChEBI" id="CHEBI:57692"/>
    </cofactor>
    <text evidence="12">Binds 1 FAD per subunit.</text>
</comment>
<feature type="binding site" evidence="12">
    <location>
        <position position="418"/>
    </location>
    <ligand>
        <name>FAD</name>
        <dbReference type="ChEBI" id="CHEBI:57692"/>
    </ligand>
</feature>
<dbReference type="EMBL" id="SMGO01000003">
    <property type="protein sequence ID" value="TCK80793.1"/>
    <property type="molecule type" value="Genomic_DNA"/>
</dbReference>
<keyword evidence="9" id="KW-0560">Oxidoreductase</keyword>
<dbReference type="Pfam" id="PF00258">
    <property type="entry name" value="Flavodoxin_1"/>
    <property type="match status" value="1"/>
</dbReference>
<dbReference type="InterPro" id="IPR008254">
    <property type="entry name" value="Flavodoxin/NO_synth"/>
</dbReference>
<keyword evidence="4" id="KW-0285">Flavoprotein</keyword>
<dbReference type="PANTHER" id="PTHR19384">
    <property type="entry name" value="NITRIC OXIDE SYNTHASE-RELATED"/>
    <property type="match status" value="1"/>
</dbReference>
<dbReference type="InterPro" id="IPR017938">
    <property type="entry name" value="Riboflavin_synthase-like_b-brl"/>
</dbReference>
<sequence length="607" mass="68639">MDWETGFKRGPFSDEQAKEFNKLFSQLNENQFQWLRGFLTGIDPLLQNTTSFTDLNLAEPELKQIKSVSADPVWILYGTHTGNSEGLAKQSAKAIGELGFETKVADMGSFKVRELKTIKKLLVIVSTHGLGDPPPEAEEFHAFLHSSKAPELKHIDYSVLALGDSSYTEFCQAGIQFDEILEKLGANRIAKRVECDVDYEDGHAAWLQEVISKLTAGNGGSIQATVVEQKPLIKLETVYNRKNPFPATILNKINLNGRNSEKETIHLELDLKGSELHYEPGDALGIYAINSKRLTDGILNLCKLSGEERVKTHHGEKSLFDALSDDYELTPLTSVSLKHYAELTGNDSLQKIISNNSSIAEYIHGRDIYDLLQEVPYKLSPDELISILRKNTPRMYSIASSQEAVDDEVHIAVSVVRYEGYGRYKEGFCSSFLSDRVHTDEQVKVFIDPNTRFKLPANPDSPIIMVGAGTGIAPYRSFMQHRELTDSHGKSWLFFGERNFTTDFLYQSEWLQYIKDGVLTKADVAFSRDQERKIYVQHRMMEKGKELFNWLENGAHFYVCGDAQHMAKDVDFALKDIIQTHGGLTKDKADEYIKAMQQSNRYQTDIY</sequence>
<feature type="binding site" evidence="12">
    <location>
        <begin position="427"/>
        <end position="430"/>
    </location>
    <ligand>
        <name>FAD</name>
        <dbReference type="ChEBI" id="CHEBI:57692"/>
    </ligand>
</feature>
<feature type="binding site" evidence="12">
    <location>
        <begin position="394"/>
        <end position="397"/>
    </location>
    <ligand>
        <name>FAD</name>
        <dbReference type="ChEBI" id="CHEBI:57692"/>
    </ligand>
</feature>
<evidence type="ECO:0000256" key="8">
    <source>
        <dbReference type="ARBA" id="ARBA00022982"/>
    </source>
</evidence>
<feature type="binding site" evidence="12">
    <location>
        <begin position="533"/>
        <end position="537"/>
    </location>
    <ligand>
        <name>NADP(+)</name>
        <dbReference type="ChEBI" id="CHEBI:58349"/>
    </ligand>
</feature>
<feature type="binding site" evidence="12">
    <location>
        <position position="569"/>
    </location>
    <ligand>
        <name>NADP(+)</name>
        <dbReference type="ChEBI" id="CHEBI:58349"/>
    </ligand>
</feature>
<dbReference type="GO" id="GO:0019344">
    <property type="term" value="P:cysteine biosynthetic process"/>
    <property type="evidence" value="ECO:0007669"/>
    <property type="project" value="UniProtKB-KW"/>
</dbReference>
<dbReference type="Gene3D" id="3.40.50.360">
    <property type="match status" value="1"/>
</dbReference>
<evidence type="ECO:0000256" key="12">
    <source>
        <dbReference type="PIRSR" id="PIRSR000207-1"/>
    </source>
</evidence>
<keyword evidence="16" id="KW-1185">Reference proteome</keyword>
<dbReference type="InterPro" id="IPR039261">
    <property type="entry name" value="FNR_nucleotide-bd"/>
</dbReference>
<feature type="binding site" evidence="12">
    <location>
        <position position="330"/>
    </location>
    <ligand>
        <name>FAD</name>
        <dbReference type="ChEBI" id="CHEBI:57692"/>
    </ligand>
</feature>
<dbReference type="RefSeq" id="WP_132225441.1">
    <property type="nucleotide sequence ID" value="NZ_SMGO01000003.1"/>
</dbReference>
<dbReference type="InterPro" id="IPR001094">
    <property type="entry name" value="Flavdoxin-like"/>
</dbReference>
<dbReference type="GO" id="GO:0004783">
    <property type="term" value="F:sulfite reductase (NADPH) activity"/>
    <property type="evidence" value="ECO:0007669"/>
    <property type="project" value="UniProtKB-EC"/>
</dbReference>
<dbReference type="PROSITE" id="PS51384">
    <property type="entry name" value="FAD_FR"/>
    <property type="match status" value="1"/>
</dbReference>
<comment type="catalytic activity">
    <reaction evidence="11">
        <text>hydrogen sulfide + 3 NADP(+) + 3 H2O = sulfite + 3 NADPH + 4 H(+)</text>
        <dbReference type="Rhea" id="RHEA:13801"/>
        <dbReference type="ChEBI" id="CHEBI:15377"/>
        <dbReference type="ChEBI" id="CHEBI:15378"/>
        <dbReference type="ChEBI" id="CHEBI:17359"/>
        <dbReference type="ChEBI" id="CHEBI:29919"/>
        <dbReference type="ChEBI" id="CHEBI:57783"/>
        <dbReference type="ChEBI" id="CHEBI:58349"/>
        <dbReference type="EC" id="1.8.1.2"/>
    </reaction>
</comment>
<evidence type="ECO:0000256" key="5">
    <source>
        <dbReference type="ARBA" id="ARBA00022643"/>
    </source>
</evidence>
<comment type="caution">
    <text evidence="15">The sequence shown here is derived from an EMBL/GenBank/DDBJ whole genome shotgun (WGS) entry which is preliminary data.</text>
</comment>
<dbReference type="PROSITE" id="PS50902">
    <property type="entry name" value="FLAVODOXIN_LIKE"/>
    <property type="match status" value="1"/>
</dbReference>
<evidence type="ECO:0000256" key="4">
    <source>
        <dbReference type="ARBA" id="ARBA00022630"/>
    </source>
</evidence>
<dbReference type="InterPro" id="IPR001709">
    <property type="entry name" value="Flavoprot_Pyr_Nucl_cyt_Rdtase"/>
</dbReference>
<dbReference type="SUPFAM" id="SSF52343">
    <property type="entry name" value="Ferredoxin reductase-like, C-terminal NADP-linked domain"/>
    <property type="match status" value="1"/>
</dbReference>
<proteinExistence type="predicted"/>
<dbReference type="Pfam" id="PF00667">
    <property type="entry name" value="FAD_binding_1"/>
    <property type="match status" value="2"/>
</dbReference>
<dbReference type="OrthoDB" id="9789468at2"/>
<dbReference type="FunFam" id="3.40.50.80:FF:000001">
    <property type="entry name" value="NADPH--cytochrome P450 reductase 1"/>
    <property type="match status" value="1"/>
</dbReference>
<keyword evidence="2" id="KW-0813">Transport</keyword>
<dbReference type="GO" id="GO:0010181">
    <property type="term" value="F:FMN binding"/>
    <property type="evidence" value="ECO:0007669"/>
    <property type="project" value="InterPro"/>
</dbReference>
<dbReference type="InterPro" id="IPR029039">
    <property type="entry name" value="Flavoprotein-like_sf"/>
</dbReference>
<evidence type="ECO:0000256" key="2">
    <source>
        <dbReference type="ARBA" id="ARBA00022448"/>
    </source>
</evidence>
<dbReference type="PRINTS" id="PR00371">
    <property type="entry name" value="FPNCR"/>
</dbReference>
<dbReference type="PRINTS" id="PR00369">
    <property type="entry name" value="FLAVODOXIN"/>
</dbReference>
<dbReference type="AlphaFoldDB" id="A0A4R1LUF6"/>
<keyword evidence="10" id="KW-0198">Cysteine biosynthesis</keyword>
<evidence type="ECO:0000256" key="1">
    <source>
        <dbReference type="ARBA" id="ARBA00012604"/>
    </source>
</evidence>
<keyword evidence="5 12" id="KW-0288">FMN</keyword>
<evidence type="ECO:0000256" key="10">
    <source>
        <dbReference type="ARBA" id="ARBA00023192"/>
    </source>
</evidence>
<feature type="binding site" evidence="12">
    <location>
        <begin position="527"/>
        <end position="528"/>
    </location>
    <ligand>
        <name>NADP(+)</name>
        <dbReference type="ChEBI" id="CHEBI:58349"/>
    </ligand>
</feature>
<evidence type="ECO:0000256" key="7">
    <source>
        <dbReference type="ARBA" id="ARBA00022857"/>
    </source>
</evidence>
<dbReference type="Proteomes" id="UP000294616">
    <property type="component" value="Unassembled WGS sequence"/>
</dbReference>